<dbReference type="InterPro" id="IPR005754">
    <property type="entry name" value="Sortase"/>
</dbReference>
<dbReference type="GO" id="GO:0016787">
    <property type="term" value="F:hydrolase activity"/>
    <property type="evidence" value="ECO:0007669"/>
    <property type="project" value="UniProtKB-KW"/>
</dbReference>
<gene>
    <name evidence="3" type="ORF">MFMK1_001530</name>
</gene>
<dbReference type="NCBIfam" id="TIGR01076">
    <property type="entry name" value="sortase_fam"/>
    <property type="match status" value="1"/>
</dbReference>
<dbReference type="InterPro" id="IPR042003">
    <property type="entry name" value="Sortase_E"/>
</dbReference>
<dbReference type="CDD" id="cd05830">
    <property type="entry name" value="Sortase_E"/>
    <property type="match status" value="1"/>
</dbReference>
<evidence type="ECO:0000313" key="3">
    <source>
        <dbReference type="EMBL" id="WRO21718.1"/>
    </source>
</evidence>
<reference evidence="3 4" key="1">
    <citation type="submission" date="2023-04" db="EMBL/GenBank/DDBJ databases">
        <authorList>
            <person name="Hsu D."/>
        </authorList>
    </citation>
    <scope>NUCLEOTIDE SEQUENCE [LARGE SCALE GENOMIC DNA]</scope>
    <source>
        <strain evidence="3 4">MK1</strain>
    </source>
</reference>
<feature type="active site" description="Acyl-thioester intermediate" evidence="2">
    <location>
        <position position="192"/>
    </location>
</feature>
<dbReference type="EMBL" id="CP121694">
    <property type="protein sequence ID" value="WRO21718.1"/>
    <property type="molecule type" value="Genomic_DNA"/>
</dbReference>
<dbReference type="AlphaFoldDB" id="A0AAU0URA0"/>
<name>A0AAU0URA0_9FIRM</name>
<accession>A0AAU0URA0</accession>
<feature type="active site" description="Proton donor/acceptor" evidence="2">
    <location>
        <position position="132"/>
    </location>
</feature>
<dbReference type="Gene3D" id="2.40.260.10">
    <property type="entry name" value="Sortase"/>
    <property type="match status" value="1"/>
</dbReference>
<proteinExistence type="predicted"/>
<keyword evidence="1" id="KW-0378">Hydrolase</keyword>
<evidence type="ECO:0000313" key="4">
    <source>
        <dbReference type="Proteomes" id="UP001329915"/>
    </source>
</evidence>
<dbReference type="InterPro" id="IPR023365">
    <property type="entry name" value="Sortase_dom-sf"/>
</dbReference>
<sequence length="215" mass="23804">MKWLYRFLIVVGIVLVFSPVAAETYTYYQQGILNSKLMADAGQVDEEDPTVVYPEELTTVEGFSENSREELQVSKPVKEEPINAPFKLTIPKIKLDAVVVDGVGKQDLRKGPGLYPQGSLPGAPGNVAIAAHRTTYGAWFNHLDRLGSGDEITISREGRDIIYQVEKVFTTTKDDWSVIEPMGYNTLTLTTCDPPGSVKRRLIVRARQEAEGDGD</sequence>
<dbReference type="KEGG" id="dbc:MFMK1_001530"/>
<dbReference type="Proteomes" id="UP001329915">
    <property type="component" value="Chromosome"/>
</dbReference>
<evidence type="ECO:0000256" key="1">
    <source>
        <dbReference type="ARBA" id="ARBA00022801"/>
    </source>
</evidence>
<evidence type="ECO:0000256" key="2">
    <source>
        <dbReference type="PIRSR" id="PIRSR605754-1"/>
    </source>
</evidence>
<keyword evidence="4" id="KW-1185">Reference proteome</keyword>
<dbReference type="RefSeq" id="WP_366924549.1">
    <property type="nucleotide sequence ID" value="NZ_CP121694.1"/>
</dbReference>
<protein>
    <submittedName>
        <fullName evidence="3">Class E sortase</fullName>
    </submittedName>
</protein>
<organism evidence="3 4">
    <name type="scientific">Metallumcola ferriviriculae</name>
    <dbReference type="NCBI Taxonomy" id="3039180"/>
    <lineage>
        <taxon>Bacteria</taxon>
        <taxon>Bacillati</taxon>
        <taxon>Bacillota</taxon>
        <taxon>Clostridia</taxon>
        <taxon>Neomoorellales</taxon>
        <taxon>Desulfitibacteraceae</taxon>
        <taxon>Metallumcola</taxon>
    </lineage>
</organism>
<dbReference type="Pfam" id="PF04203">
    <property type="entry name" value="Sortase"/>
    <property type="match status" value="1"/>
</dbReference>
<dbReference type="SUPFAM" id="SSF63817">
    <property type="entry name" value="Sortase"/>
    <property type="match status" value="1"/>
</dbReference>